<evidence type="ECO:0000313" key="2">
    <source>
        <dbReference type="Proteomes" id="UP000425960"/>
    </source>
</evidence>
<sequence>MKKLIVSVECSLVISFFLFSGCAAWTAKSERMSLSFKDKQYTRVNKIISINSVETVATKAAADTILGTVDGSQLESTELRKALVDSITASGIFQRVVSNGQADYNLSVKSLLVDQRQNEYSDVISKVMIRYMLFDSKTQQLIWKEDIKSLAKVSIKEAYIGPKRFNGSLENAVKINLNQLVEKLSLYVLTPTDTVSGTDSVSIWNDNYVLTPGEKFSIAKSPITWSDPGGVIAIVPYEQIEFKTFKNRVIGIRKKSNDNNAPLSTEITCDCDLIKDSNEKNTTDVYLIQNERCRVYIVNGAIKVSKHGESKNARIIQGPIEEIEKHPKEIRIEQWATIEKLQVFIKNNQYAQIPSLYSMEYREYAKNKMNKDIEGFLKGLTVNPEMKERFINGQLPLRFKMEDGEWKIHER</sequence>
<name>A0A5K7ZZP9_9BACT</name>
<dbReference type="KEGG" id="dov:DSCO28_63310"/>
<proteinExistence type="predicted"/>
<dbReference type="EMBL" id="AP021876">
    <property type="protein sequence ID" value="BBO85765.1"/>
    <property type="molecule type" value="Genomic_DNA"/>
</dbReference>
<reference evidence="1 2" key="1">
    <citation type="submission" date="2019-11" db="EMBL/GenBank/DDBJ databases">
        <title>Comparative genomics of hydrocarbon-degrading Desulfosarcina strains.</title>
        <authorList>
            <person name="Watanabe M."/>
            <person name="Kojima H."/>
            <person name="Fukui M."/>
        </authorList>
    </citation>
    <scope>NUCLEOTIDE SEQUENCE [LARGE SCALE GENOMIC DNA]</scope>
    <source>
        <strain evidence="1 2">28bB2T</strain>
    </source>
</reference>
<dbReference type="PROSITE" id="PS51257">
    <property type="entry name" value="PROKAR_LIPOPROTEIN"/>
    <property type="match status" value="1"/>
</dbReference>
<organism evidence="1 2">
    <name type="scientific">Desulfosarcina ovata subsp. sediminis</name>
    <dbReference type="NCBI Taxonomy" id="885957"/>
    <lineage>
        <taxon>Bacteria</taxon>
        <taxon>Pseudomonadati</taxon>
        <taxon>Thermodesulfobacteriota</taxon>
        <taxon>Desulfobacteria</taxon>
        <taxon>Desulfobacterales</taxon>
        <taxon>Desulfosarcinaceae</taxon>
        <taxon>Desulfosarcina</taxon>
    </lineage>
</organism>
<evidence type="ECO:0000313" key="1">
    <source>
        <dbReference type="EMBL" id="BBO85765.1"/>
    </source>
</evidence>
<protein>
    <recommendedName>
        <fullName evidence="3">Lipoprotein</fullName>
    </recommendedName>
</protein>
<dbReference type="RefSeq" id="WP_155325265.1">
    <property type="nucleotide sequence ID" value="NZ_AP021876.1"/>
</dbReference>
<dbReference type="Proteomes" id="UP000425960">
    <property type="component" value="Chromosome"/>
</dbReference>
<evidence type="ECO:0008006" key="3">
    <source>
        <dbReference type="Google" id="ProtNLM"/>
    </source>
</evidence>
<accession>A0A5K7ZZP9</accession>
<dbReference type="AlphaFoldDB" id="A0A5K7ZZP9"/>
<gene>
    <name evidence="1" type="ORF">DSCO28_63310</name>
</gene>